<dbReference type="SUPFAM" id="SSF53335">
    <property type="entry name" value="S-adenosyl-L-methionine-dependent methyltransferases"/>
    <property type="match status" value="1"/>
</dbReference>
<evidence type="ECO:0000259" key="37">
    <source>
        <dbReference type="PROSITE" id="PS50263"/>
    </source>
</evidence>
<evidence type="ECO:0000256" key="8">
    <source>
        <dbReference type="ARBA" id="ARBA00010323"/>
    </source>
</evidence>
<dbReference type="Gene3D" id="3.60.130.10">
    <property type="entry name" value="Clavaminate synthase-like"/>
    <property type="match status" value="1"/>
</dbReference>
<dbReference type="GO" id="GO:0016706">
    <property type="term" value="F:2-oxoglutarate-dependent dioxygenase activity"/>
    <property type="evidence" value="ECO:0007669"/>
    <property type="project" value="UniProtKB-ARBA"/>
</dbReference>
<keyword evidence="15" id="KW-0124">Carnitine biosynthesis</keyword>
<dbReference type="Pfam" id="PF06155">
    <property type="entry name" value="GBBH-like_N"/>
    <property type="match status" value="1"/>
</dbReference>
<evidence type="ECO:0000256" key="29">
    <source>
        <dbReference type="ARBA" id="ARBA00039721"/>
    </source>
</evidence>
<name>A0A7R9BNC3_9CRUS</name>
<dbReference type="CDD" id="cd02440">
    <property type="entry name" value="AdoMet_MTases"/>
    <property type="match status" value="1"/>
</dbReference>
<keyword evidence="13" id="KW-0479">Metal-binding</keyword>
<protein>
    <recommendedName>
        <fullName evidence="29">Lysophospholipid acyltransferase 5</fullName>
        <ecNumber evidence="27">2.3.1.23</ecNumber>
        <ecNumber evidence="28">2.3.1.n6</ecNumber>
    </recommendedName>
    <alternativeName>
        <fullName evidence="34">Cap-specific guanine-N(2) methyltransferase</fullName>
    </alternativeName>
    <alternativeName>
        <fullName evidence="9">Trimethylguanosine synthase</fullName>
    </alternativeName>
</protein>
<dbReference type="GO" id="GO:0016020">
    <property type="term" value="C:membrane"/>
    <property type="evidence" value="ECO:0007669"/>
    <property type="project" value="UniProtKB-SubCell"/>
</dbReference>
<evidence type="ECO:0000256" key="36">
    <source>
        <dbReference type="SAM" id="Phobius"/>
    </source>
</evidence>
<evidence type="ECO:0000256" key="5">
    <source>
        <dbReference type="ARBA" id="ARBA00005022"/>
    </source>
</evidence>
<comment type="catalytic activity">
    <reaction evidence="32">
        <text>a 5'-end (N(2),N(7)-dimethyl 5'-triphosphoguanosine)-ribonucleoside in snRNA + S-adenosyl-L-methionine = a 5'-end (N(2),N(2),N(7)-trimethyl 5'-triphosphoguanosine)-ribonucleoside in snRNA + S-adenosyl-L-homocysteine + H(+)</text>
        <dbReference type="Rhea" id="RHEA:78479"/>
        <dbReference type="Rhea" id="RHEA-COMP:19087"/>
        <dbReference type="Rhea" id="RHEA-COMP:19089"/>
        <dbReference type="ChEBI" id="CHEBI:15378"/>
        <dbReference type="ChEBI" id="CHEBI:57856"/>
        <dbReference type="ChEBI" id="CHEBI:59789"/>
        <dbReference type="ChEBI" id="CHEBI:167623"/>
        <dbReference type="ChEBI" id="CHEBI:172880"/>
    </reaction>
    <physiologicalReaction direction="left-to-right" evidence="32">
        <dbReference type="Rhea" id="RHEA:78480"/>
    </physiologicalReaction>
</comment>
<evidence type="ECO:0000256" key="14">
    <source>
        <dbReference type="ARBA" id="ARBA00022824"/>
    </source>
</evidence>
<dbReference type="InterPro" id="IPR029063">
    <property type="entry name" value="SAM-dependent_MTases_sf"/>
</dbReference>
<dbReference type="Gene3D" id="3.30.2020.30">
    <property type="match status" value="1"/>
</dbReference>
<evidence type="ECO:0000256" key="27">
    <source>
        <dbReference type="ARBA" id="ARBA00026120"/>
    </source>
</evidence>
<dbReference type="InterPro" id="IPR027417">
    <property type="entry name" value="P-loop_NTPase"/>
</dbReference>
<reference evidence="38" key="1">
    <citation type="submission" date="2020-11" db="EMBL/GenBank/DDBJ databases">
        <authorList>
            <person name="Tran Van P."/>
        </authorList>
    </citation>
    <scope>NUCLEOTIDE SEQUENCE</scope>
</reference>
<feature type="transmembrane region" description="Helical" evidence="36">
    <location>
        <begin position="1066"/>
        <end position="1088"/>
    </location>
</feature>
<feature type="compositionally biased region" description="Basic residues" evidence="35">
    <location>
        <begin position="1913"/>
        <end position="1922"/>
    </location>
</feature>
<organism evidence="38">
    <name type="scientific">Notodromas monacha</name>
    <dbReference type="NCBI Taxonomy" id="399045"/>
    <lineage>
        <taxon>Eukaryota</taxon>
        <taxon>Metazoa</taxon>
        <taxon>Ecdysozoa</taxon>
        <taxon>Arthropoda</taxon>
        <taxon>Crustacea</taxon>
        <taxon>Oligostraca</taxon>
        <taxon>Ostracoda</taxon>
        <taxon>Podocopa</taxon>
        <taxon>Podocopida</taxon>
        <taxon>Cypridocopina</taxon>
        <taxon>Cypridoidea</taxon>
        <taxon>Cyprididae</taxon>
        <taxon>Notodromas</taxon>
    </lineage>
</organism>
<evidence type="ECO:0000313" key="39">
    <source>
        <dbReference type="Proteomes" id="UP000678499"/>
    </source>
</evidence>
<dbReference type="Proteomes" id="UP000678499">
    <property type="component" value="Unassembled WGS sequence"/>
</dbReference>
<evidence type="ECO:0000256" key="34">
    <source>
        <dbReference type="ARBA" id="ARBA00049790"/>
    </source>
</evidence>
<comment type="catalytic activity">
    <reaction evidence="30">
        <text>a 5'-end (N(2),N(7)-dimethyl 5'-triphosphoguanosine)-ribonucleoside in snoRNA + S-adenosyl-L-methionine = a 5'-end (N(2),N(2),N(7)-trimethyl 5'-triphosphoguanosine)-ribonucleoside in snoRNA + S-adenosyl-L-homocysteine + H(+)</text>
        <dbReference type="Rhea" id="RHEA:78507"/>
        <dbReference type="Rhea" id="RHEA-COMP:19088"/>
        <dbReference type="Rhea" id="RHEA-COMP:19090"/>
        <dbReference type="ChEBI" id="CHEBI:15378"/>
        <dbReference type="ChEBI" id="CHEBI:57856"/>
        <dbReference type="ChEBI" id="CHEBI:59789"/>
        <dbReference type="ChEBI" id="CHEBI:167623"/>
        <dbReference type="ChEBI" id="CHEBI:172880"/>
    </reaction>
    <physiologicalReaction direction="left-to-right" evidence="30">
        <dbReference type="Rhea" id="RHEA:78508"/>
    </physiologicalReaction>
</comment>
<dbReference type="PROSITE" id="PS50263">
    <property type="entry name" value="CN_HYDROLASE"/>
    <property type="match status" value="1"/>
</dbReference>
<dbReference type="InterPro" id="IPR003819">
    <property type="entry name" value="TauD/TfdA-like"/>
</dbReference>
<comment type="subcellular location">
    <subcellularLocation>
        <location evidence="4">Endoplasmic reticulum</location>
    </subcellularLocation>
    <subcellularLocation>
        <location evidence="3">Membrane</location>
        <topology evidence="3">Multi-pass membrane protein</topology>
    </subcellularLocation>
</comment>
<sequence length="2164" mass="246179">MMGNTSARNKRAVVCYPCDLKELHGISSSTENSLASDVTLPIDLGQSEYIDFGFIKEPETVNFVKKNKVLFVLRGLPGSGKSYITRVLLSVYPNSVAFTADTYLLRHPDLILNYGVLDEAHRHCLNAVGKVIRLGQSPIIVDNTNVTRREAKQYLRVAKVFGYFGLVIEPRTPWRFSPTALTNKTNKRVVLAVVQNRLNAWQDLAPLNYACYLNTTDTKRVFSVLETLLHSVFQWRLVLEDLSAFKGEEVSASEMIASYWKHKGDDNNMLKWVVKKGSDLTPDGFYSVGRVVNFKIATFLMTPRDIGAKILPTSLKIMSDDPEKEVESEYAVMSVLSGSHWEIAIDSMQPLADLESLHHQKLLKDGVEDFSTGVKIVRLDRCGYANMDVDAGTRADALAKNFDLKAFKFGASAESTRFPRLCRVAMPFAFCTRERQPWAEFAESAEKGPTTKFCQELARKYNMMIISPILERDEDNGDVMWNTAVIIENGTGRVMGKTRKNHIPRVGDFNESSYYMESELGHPVFQTQWGRIAVNICYGRHHPLNWAMFGINGAEIVFNPSATVGNLSEPLWGIEARNAAIANQYFTCAVNRVGTEQFPHEFTSGDGKPAHRDFGNFYGSSYVSAPDGSRTPGLSRTKDGLLVAELDLNLIRQSRDHWGIIVGNSSISSLTMSFVSPDVVSDWLLDVEPVNASLVSQRPLSLHLLHHLTDAVSALDATVVFIATRLGTNEAGLRLILSLLAGYPIAAFHRVLVSGAPGVVQNGFFFVCGLVLSAFNQGWKVCHAIVCILVQYGILVTWGKTLVSPLASVVFQMLYLLFGYWQTDREAYNSITWTLPHCVLTLRLIGIAFDYYDGQQDPNLLSEEQKSNALRRCPSFLELGGHALFPASFLVGPQFPMKRYKFLIRGDLKNIRDAKGDPLSPPLHLALGRLSLGLLYTSVYAVGSRYFPAEYAASDDLLNRPLWQRLCILVVWAKVNVTKYLGCWLITEGACILSGLAFNGFEEQPDPKDPTKSVRKPKWDGCRNIHVSIYETATEYRHMIMCFNTNTNAWIANYVYKRLKFLNKKYISHMGAMTFLALWHGLHFAYYVTFFNEYIIISRERDFYKLLDRSPVYKYWFSKKWFRYTMKPLKVLWLWFGLSYAVVPFLLLSTEKWWRVYTSLYFHIHVVFLSYPFLKPSLKKWLRMFLARTVLRNGLSALGRFTCVRAVSQLVSAKLDRCLITRWKDGVTRRFPFVFLRDNCLCNSCFDRSALSRTVDLSKMDLAGFPINLELDDKENVVLIWNDGHVSAYPLDWLMERSFEVSDVSARSQMERKPRLVWGSYFGKNLPTADYQKMFRDPQALLDFLEDLEVYGLVKVENVPLEKGRLKELVNHIGFPRRTHYGVEFDVETKDDPNNVAYTSGPLQLHLDLPYYKVEFLHCIVQTGDGQGGETLLADGLYAAQQLKKIDLGAFGVLASIPVDWIDRGREPGAPFGFFKRLQIPVLVLDYKGDVERINFSQPQRDSRFSIPDVALVERWYAAYKLFGDILRSDDVVVHYKMKPGEIIAFDNLRVLHGRTSYDPSVKRYLQGMYMDWDEIHSRCLVLREELKKNCLINECTVFMEEPFLPKSLEFYRWVPVSTLKLGNGKALHHSVIFLSDTAYLKWGTEGKRVFVKTSSSDVRTKKSVPVDLEALWRAYWNGQGETVVWTSWFRKYHSYIKKDFIDELVEKYGIDTSFLSEGSDNDYEESKEWGDEEWAAEWERHAKQVRAEEFMTFSSIPDESFVSISCKTKKNSDYNRILRECRKILKQDEENTLSQALENVLRDEEAGSEVEEVVSEVEDDVENFSFANVSEENQDWGTLASSNRKNLRKTILSSKTVEKKLAFLALRSRDVVLTELGGKLELLTKPYDNVWPLLAANSAEMKPVPESSSQKRGAKKKFKKKKEKPLFKKVLNEHGELEMYIMKQLTPVPIPPHLMEFPELERYWAQRYRLFSLFDQGVQLDHESWFSVTPEKIAEHLAERCRSDVILDGFCGVVIAIDIDADKIAMAKHNAGVYGVADRIEFIVGDFFDIVSSESLKGIVDVVFLSPPWGGPEYLQSKTYDVDTGVPVGGRRCFDAARTLTDDVCYYLPRNSDVSQLVSWGSSGEIVEVEQNFLNKKLKTITAYYGSLANFAEFGVDAGEIPG</sequence>
<evidence type="ECO:0000256" key="30">
    <source>
        <dbReference type="ARBA" id="ARBA00047418"/>
    </source>
</evidence>
<dbReference type="Pfam" id="PF02668">
    <property type="entry name" value="TauD"/>
    <property type="match status" value="1"/>
</dbReference>
<feature type="transmembrane region" description="Helical" evidence="36">
    <location>
        <begin position="802"/>
        <end position="821"/>
    </location>
</feature>
<evidence type="ECO:0000256" key="19">
    <source>
        <dbReference type="ARBA" id="ARBA00023004"/>
    </source>
</evidence>
<keyword evidence="18" id="KW-0560">Oxidoreductase</keyword>
<dbReference type="InterPro" id="IPR010376">
    <property type="entry name" value="GBBH-like_N"/>
</dbReference>
<evidence type="ECO:0000256" key="18">
    <source>
        <dbReference type="ARBA" id="ARBA00023002"/>
    </source>
</evidence>
<dbReference type="SUPFAM" id="SSF51197">
    <property type="entry name" value="Clavaminate synthase-like"/>
    <property type="match status" value="1"/>
</dbReference>
<dbReference type="GO" id="GO:0046872">
    <property type="term" value="F:metal ion binding"/>
    <property type="evidence" value="ECO:0007669"/>
    <property type="project" value="UniProtKB-KW"/>
</dbReference>
<evidence type="ECO:0000256" key="31">
    <source>
        <dbReference type="ARBA" id="ARBA00048740"/>
    </source>
</evidence>
<evidence type="ECO:0000256" key="23">
    <source>
        <dbReference type="ARBA" id="ARBA00023264"/>
    </source>
</evidence>
<keyword evidence="24" id="KW-0012">Acyltransferase</keyword>
<dbReference type="EMBL" id="CAJPEX010001153">
    <property type="protein sequence ID" value="CAG0918363.1"/>
    <property type="molecule type" value="Genomic_DNA"/>
</dbReference>
<evidence type="ECO:0000256" key="17">
    <source>
        <dbReference type="ARBA" id="ARBA00022989"/>
    </source>
</evidence>
<comment type="similarity">
    <text evidence="26">Belongs to the methyltransferase superfamily. Trimethylguanosine synthase family.</text>
</comment>
<dbReference type="SUPFAM" id="SSF56317">
    <property type="entry name" value="Carbon-nitrogen hydrolase"/>
    <property type="match status" value="1"/>
</dbReference>
<dbReference type="GO" id="GO:0008168">
    <property type="term" value="F:methyltransferase activity"/>
    <property type="evidence" value="ECO:0007669"/>
    <property type="project" value="InterPro"/>
</dbReference>
<evidence type="ECO:0000256" key="13">
    <source>
        <dbReference type="ARBA" id="ARBA00022723"/>
    </source>
</evidence>
<dbReference type="InterPro" id="IPR004299">
    <property type="entry name" value="MBOAT_fam"/>
</dbReference>
<dbReference type="GO" id="GO:0047184">
    <property type="term" value="F:1-acylglycerophosphocholine O-acyltransferase activity"/>
    <property type="evidence" value="ECO:0007669"/>
    <property type="project" value="UniProtKB-EC"/>
</dbReference>
<dbReference type="InterPro" id="IPR042098">
    <property type="entry name" value="TauD-like_sf"/>
</dbReference>
<dbReference type="PANTHER" id="PTHR13906">
    <property type="entry name" value="PORCUPINE"/>
    <property type="match status" value="1"/>
</dbReference>
<evidence type="ECO:0000256" key="26">
    <source>
        <dbReference type="ARBA" id="ARBA00025783"/>
    </source>
</evidence>
<dbReference type="GO" id="GO:0005783">
    <property type="term" value="C:endoplasmic reticulum"/>
    <property type="evidence" value="ECO:0007669"/>
    <property type="project" value="UniProtKB-SubCell"/>
</dbReference>
<keyword evidence="16" id="KW-0223">Dioxygenase</keyword>
<keyword evidence="20" id="KW-0443">Lipid metabolism</keyword>
<keyword evidence="17 36" id="KW-1133">Transmembrane helix</keyword>
<keyword evidence="22" id="KW-0594">Phospholipid biosynthesis</keyword>
<comment type="cofactor">
    <cofactor evidence="1">
        <name>Fe(2+)</name>
        <dbReference type="ChEBI" id="CHEBI:29033"/>
    </cofactor>
</comment>
<keyword evidence="12 36" id="KW-0812">Transmembrane</keyword>
<dbReference type="GO" id="GO:0036261">
    <property type="term" value="P:7-methylguanosine cap hypermethylation"/>
    <property type="evidence" value="ECO:0007669"/>
    <property type="project" value="InterPro"/>
</dbReference>
<dbReference type="EC" id="2.3.1.n6" evidence="28"/>
<dbReference type="OrthoDB" id="5974730at2759"/>
<evidence type="ECO:0000256" key="2">
    <source>
        <dbReference type="ARBA" id="ARBA00001961"/>
    </source>
</evidence>
<evidence type="ECO:0000256" key="28">
    <source>
        <dbReference type="ARBA" id="ARBA00038923"/>
    </source>
</evidence>
<dbReference type="FunFam" id="3.60.130.10:FF:000001">
    <property type="entry name" value="Trimethyllysine dioxygenase, mitochondrial"/>
    <property type="match status" value="1"/>
</dbReference>
<dbReference type="GO" id="GO:0045329">
    <property type="term" value="P:carnitine biosynthetic process"/>
    <property type="evidence" value="ECO:0007669"/>
    <property type="project" value="UniProtKB-UniPathway"/>
</dbReference>
<evidence type="ECO:0000256" key="6">
    <source>
        <dbReference type="ARBA" id="ARBA00005074"/>
    </source>
</evidence>
<evidence type="ECO:0000256" key="24">
    <source>
        <dbReference type="ARBA" id="ARBA00023315"/>
    </source>
</evidence>
<dbReference type="InterPro" id="IPR036526">
    <property type="entry name" value="C-N_Hydrolase_sf"/>
</dbReference>
<evidence type="ECO:0000256" key="16">
    <source>
        <dbReference type="ARBA" id="ARBA00022964"/>
    </source>
</evidence>
<proteinExistence type="inferred from homology"/>
<evidence type="ECO:0000256" key="22">
    <source>
        <dbReference type="ARBA" id="ARBA00023209"/>
    </source>
</evidence>
<dbReference type="GO" id="GO:0030258">
    <property type="term" value="P:lipid modification"/>
    <property type="evidence" value="ECO:0007669"/>
    <property type="project" value="TreeGrafter"/>
</dbReference>
<evidence type="ECO:0000256" key="35">
    <source>
        <dbReference type="SAM" id="MobiDB-lite"/>
    </source>
</evidence>
<comment type="cofactor">
    <cofactor evidence="2">
        <name>L-ascorbate</name>
        <dbReference type="ChEBI" id="CHEBI:38290"/>
    </cofactor>
</comment>
<keyword evidence="14" id="KW-0256">Endoplasmic reticulum</keyword>
<gene>
    <name evidence="38" type="ORF">NMOB1V02_LOCUS5921</name>
</gene>
<evidence type="ECO:0000256" key="9">
    <source>
        <dbReference type="ARBA" id="ARBA00018517"/>
    </source>
</evidence>
<dbReference type="UniPathway" id="UPA00118"/>
<comment type="catalytic activity">
    <reaction evidence="31">
        <text>a 5'-end (N(7)-methyl 5'-triphosphoguanosine)-ribonucleoside in snoRNA + S-adenosyl-L-methionine = a 5'-end (N(2),N(7)-dimethyl 5'-triphosphoguanosine)-ribonucleoside in snoRNA + S-adenosyl-L-homocysteine + H(+)</text>
        <dbReference type="Rhea" id="RHEA:78475"/>
        <dbReference type="Rhea" id="RHEA-COMP:19086"/>
        <dbReference type="Rhea" id="RHEA-COMP:19088"/>
        <dbReference type="ChEBI" id="CHEBI:15378"/>
        <dbReference type="ChEBI" id="CHEBI:57856"/>
        <dbReference type="ChEBI" id="CHEBI:59789"/>
        <dbReference type="ChEBI" id="CHEBI:156461"/>
        <dbReference type="ChEBI" id="CHEBI:172880"/>
    </reaction>
    <physiologicalReaction direction="left-to-right" evidence="31">
        <dbReference type="Rhea" id="RHEA:78476"/>
    </physiologicalReaction>
</comment>
<evidence type="ECO:0000256" key="10">
    <source>
        <dbReference type="ARBA" id="ARBA00022516"/>
    </source>
</evidence>
<comment type="pathway">
    <text evidence="25">Phospholipid metabolism.</text>
</comment>
<keyword evidence="11" id="KW-0808">Transferase</keyword>
<evidence type="ECO:0000256" key="4">
    <source>
        <dbReference type="ARBA" id="ARBA00004240"/>
    </source>
</evidence>
<evidence type="ECO:0000256" key="32">
    <source>
        <dbReference type="ARBA" id="ARBA00048763"/>
    </source>
</evidence>
<dbReference type="PANTHER" id="PTHR13906:SF14">
    <property type="entry name" value="LYSOPHOSPHOLIPID ACYLTRANSFERASE 5"/>
    <property type="match status" value="1"/>
</dbReference>
<dbReference type="InterPro" id="IPR003010">
    <property type="entry name" value="C-N_Hydrolase"/>
</dbReference>
<dbReference type="FunFam" id="3.30.2020.30:FF:000002">
    <property type="entry name" value="Putative gamma-butyrobetaine dioxygenase"/>
    <property type="match status" value="1"/>
</dbReference>
<dbReference type="Gene3D" id="3.40.50.300">
    <property type="entry name" value="P-loop containing nucleotide triphosphate hydrolases"/>
    <property type="match status" value="1"/>
</dbReference>
<dbReference type="EC" id="2.3.1.23" evidence="27"/>
<evidence type="ECO:0000256" key="15">
    <source>
        <dbReference type="ARBA" id="ARBA00022873"/>
    </source>
</evidence>
<dbReference type="SUPFAM" id="SSF52540">
    <property type="entry name" value="P-loop containing nucleoside triphosphate hydrolases"/>
    <property type="match status" value="1"/>
</dbReference>
<feature type="transmembrane region" description="Helical" evidence="36">
    <location>
        <begin position="1156"/>
        <end position="1174"/>
    </location>
</feature>
<evidence type="ECO:0000256" key="33">
    <source>
        <dbReference type="ARBA" id="ARBA00049075"/>
    </source>
</evidence>
<dbReference type="InterPro" id="IPR049941">
    <property type="entry name" value="LPLAT_7/PORCN-like"/>
</dbReference>
<comment type="similarity">
    <text evidence="8">Belongs to the membrane-bound acyltransferase family.</text>
</comment>
<keyword evidence="10" id="KW-0444">Lipid biosynthesis</keyword>
<evidence type="ECO:0000256" key="3">
    <source>
        <dbReference type="ARBA" id="ARBA00004141"/>
    </source>
</evidence>
<comment type="pathway">
    <text evidence="5">Amine and polyamine biosynthesis; carnitine biosynthesis.</text>
</comment>
<dbReference type="Pfam" id="PF09445">
    <property type="entry name" value="Methyltransf_15"/>
    <property type="match status" value="1"/>
</dbReference>
<comment type="pathway">
    <text evidence="6">Lipid metabolism; phospholipid metabolism.</text>
</comment>
<dbReference type="Pfam" id="PF13671">
    <property type="entry name" value="AAA_33"/>
    <property type="match status" value="1"/>
</dbReference>
<evidence type="ECO:0000256" key="7">
    <source>
        <dbReference type="ARBA" id="ARBA00008654"/>
    </source>
</evidence>
<feature type="region of interest" description="Disordered" evidence="35">
    <location>
        <begin position="1903"/>
        <end position="1922"/>
    </location>
</feature>
<dbReference type="InterPro" id="IPR038492">
    <property type="entry name" value="GBBH-like_N_sf"/>
</dbReference>
<keyword evidence="23" id="KW-1208">Phospholipid metabolism</keyword>
<evidence type="ECO:0000256" key="25">
    <source>
        <dbReference type="ARBA" id="ARBA00025707"/>
    </source>
</evidence>
<evidence type="ECO:0000256" key="20">
    <source>
        <dbReference type="ARBA" id="ARBA00023098"/>
    </source>
</evidence>
<dbReference type="CDD" id="cd00250">
    <property type="entry name" value="CAS_like"/>
    <property type="match status" value="1"/>
</dbReference>
<feature type="transmembrane region" description="Helical" evidence="36">
    <location>
        <begin position="1131"/>
        <end position="1149"/>
    </location>
</feature>
<dbReference type="Gene3D" id="3.60.110.10">
    <property type="entry name" value="Carbon-nitrogen hydrolase"/>
    <property type="match status" value="1"/>
</dbReference>
<evidence type="ECO:0000313" key="38">
    <source>
        <dbReference type="EMBL" id="CAD7278211.1"/>
    </source>
</evidence>
<accession>A0A7R9BNC3</accession>
<dbReference type="GO" id="GO:0071617">
    <property type="term" value="F:lysophospholipid acyltransferase activity"/>
    <property type="evidence" value="ECO:0007669"/>
    <property type="project" value="TreeGrafter"/>
</dbReference>
<evidence type="ECO:0000256" key="21">
    <source>
        <dbReference type="ARBA" id="ARBA00023136"/>
    </source>
</evidence>
<keyword evidence="21 36" id="KW-0472">Membrane</keyword>
<dbReference type="Gene3D" id="3.40.50.150">
    <property type="entry name" value="Vaccinia Virus protein VP39"/>
    <property type="match status" value="1"/>
</dbReference>
<feature type="domain" description="CN hydrolase" evidence="37">
    <location>
        <begin position="377"/>
        <end position="648"/>
    </location>
</feature>
<comment type="catalytic activity">
    <reaction evidence="33">
        <text>a 5'-end (N(7)-methyl 5'-triphosphoguanosine)-ribonucleoside in snRNA + S-adenosyl-L-methionine = a 5'-end (N(2),N(7)-dimethyl 5'-triphosphoguanosine)-ribonucleoside in snRNA + S-adenosyl-L-homocysteine + H(+)</text>
        <dbReference type="Rhea" id="RHEA:78471"/>
        <dbReference type="Rhea" id="RHEA-COMP:19085"/>
        <dbReference type="Rhea" id="RHEA-COMP:19087"/>
        <dbReference type="ChEBI" id="CHEBI:15378"/>
        <dbReference type="ChEBI" id="CHEBI:57856"/>
        <dbReference type="ChEBI" id="CHEBI:59789"/>
        <dbReference type="ChEBI" id="CHEBI:156461"/>
        <dbReference type="ChEBI" id="CHEBI:172880"/>
    </reaction>
    <physiologicalReaction direction="left-to-right" evidence="33">
        <dbReference type="Rhea" id="RHEA:78472"/>
    </physiologicalReaction>
</comment>
<evidence type="ECO:0000256" key="11">
    <source>
        <dbReference type="ARBA" id="ARBA00022679"/>
    </source>
</evidence>
<evidence type="ECO:0000256" key="12">
    <source>
        <dbReference type="ARBA" id="ARBA00022692"/>
    </source>
</evidence>
<dbReference type="GO" id="GO:0006656">
    <property type="term" value="P:phosphatidylcholine biosynthetic process"/>
    <property type="evidence" value="ECO:0007669"/>
    <property type="project" value="TreeGrafter"/>
</dbReference>
<evidence type="ECO:0000256" key="1">
    <source>
        <dbReference type="ARBA" id="ARBA00001954"/>
    </source>
</evidence>
<keyword evidence="39" id="KW-1185">Reference proteome</keyword>
<comment type="similarity">
    <text evidence="7">Belongs to the gamma-BBH/TMLD family.</text>
</comment>
<dbReference type="EMBL" id="OA883190">
    <property type="protein sequence ID" value="CAD7278211.1"/>
    <property type="molecule type" value="Genomic_DNA"/>
</dbReference>
<dbReference type="InterPro" id="IPR019012">
    <property type="entry name" value="RNA_cap_Gua-N2-MeTrfase"/>
</dbReference>
<keyword evidence="19" id="KW-0408">Iron</keyword>
<dbReference type="Pfam" id="PF00795">
    <property type="entry name" value="CN_hydrolase"/>
    <property type="match status" value="1"/>
</dbReference>
<dbReference type="Pfam" id="PF03062">
    <property type="entry name" value="MBOAT"/>
    <property type="match status" value="1"/>
</dbReference>